<protein>
    <recommendedName>
        <fullName evidence="11">TRIM56</fullName>
    </recommendedName>
</protein>
<evidence type="ECO:0000256" key="5">
    <source>
        <dbReference type="PROSITE-ProRule" id="PRU00024"/>
    </source>
</evidence>
<dbReference type="InterPro" id="IPR000315">
    <property type="entry name" value="Znf_B-box"/>
</dbReference>
<keyword evidence="1" id="KW-0597">Phosphoprotein</keyword>
<evidence type="ECO:0000259" key="7">
    <source>
        <dbReference type="PROSITE" id="PS50089"/>
    </source>
</evidence>
<evidence type="ECO:0000256" key="3">
    <source>
        <dbReference type="ARBA" id="ARBA00022771"/>
    </source>
</evidence>
<dbReference type="EMBL" id="JARBDR010000613">
    <property type="protein sequence ID" value="KAJ8311018.1"/>
    <property type="molecule type" value="Genomic_DNA"/>
</dbReference>
<feature type="coiled-coil region" evidence="6">
    <location>
        <begin position="324"/>
        <end position="351"/>
    </location>
</feature>
<dbReference type="Gene3D" id="3.30.160.60">
    <property type="entry name" value="Classic Zinc Finger"/>
    <property type="match status" value="1"/>
</dbReference>
<organism evidence="9 10">
    <name type="scientific">Tegillarca granosa</name>
    <name type="common">Malaysian cockle</name>
    <name type="synonym">Anadara granosa</name>
    <dbReference type="NCBI Taxonomy" id="220873"/>
    <lineage>
        <taxon>Eukaryota</taxon>
        <taxon>Metazoa</taxon>
        <taxon>Spiralia</taxon>
        <taxon>Lophotrochozoa</taxon>
        <taxon>Mollusca</taxon>
        <taxon>Bivalvia</taxon>
        <taxon>Autobranchia</taxon>
        <taxon>Pteriomorphia</taxon>
        <taxon>Arcoida</taxon>
        <taxon>Arcoidea</taxon>
        <taxon>Arcidae</taxon>
        <taxon>Tegillarca</taxon>
    </lineage>
</organism>
<dbReference type="PANTHER" id="PTHR25462:SF296">
    <property type="entry name" value="MEIOTIC P26, ISOFORM F"/>
    <property type="match status" value="1"/>
</dbReference>
<feature type="domain" description="B box-type" evidence="8">
    <location>
        <begin position="103"/>
        <end position="153"/>
    </location>
</feature>
<evidence type="ECO:0000256" key="6">
    <source>
        <dbReference type="SAM" id="Coils"/>
    </source>
</evidence>
<dbReference type="SMART" id="SM00336">
    <property type="entry name" value="BBOX"/>
    <property type="match status" value="2"/>
</dbReference>
<dbReference type="InterPro" id="IPR017907">
    <property type="entry name" value="Znf_RING_CS"/>
</dbReference>
<dbReference type="SUPFAM" id="SSF57850">
    <property type="entry name" value="RING/U-box"/>
    <property type="match status" value="1"/>
</dbReference>
<dbReference type="InterPro" id="IPR011042">
    <property type="entry name" value="6-blade_b-propeller_TolB-like"/>
</dbReference>
<keyword evidence="10" id="KW-1185">Reference proteome</keyword>
<dbReference type="Pfam" id="PF13445">
    <property type="entry name" value="zf-RING_UBOX"/>
    <property type="match status" value="1"/>
</dbReference>
<keyword evidence="3 5" id="KW-0863">Zinc-finger</keyword>
<evidence type="ECO:0000259" key="8">
    <source>
        <dbReference type="PROSITE" id="PS50119"/>
    </source>
</evidence>
<feature type="domain" description="RING-type" evidence="7">
    <location>
        <begin position="16"/>
        <end position="67"/>
    </location>
</feature>
<dbReference type="SMART" id="SM00184">
    <property type="entry name" value="RING"/>
    <property type="match status" value="1"/>
</dbReference>
<sequence>MATSSKFTKDIDVTTCPICLEEFKRPKCLPCLHNFCETCLNSYIITAFKSESKSKVRKSKFNCPVCREQVTPPDPTVAHQEWAKQFRLNHVIVSLMDQNKLKAKQKLCDPCKSMNDDVTAVIWCHDCNEALCEMCANAHKKLKVSKDHDLKNIDELEDTPVITSVQSCENHDGKNVEAFCKDHNQPCCATCVAIHHRKCDHVIALKEAANGILESKEISNLLERLKSTSDLNQDIIKKKRENIKMLEDKKLDIQKELQETRHRIMDSFDKIQSSFMQKLTQKHNQKVKELTDSITDIENRDRVIQTCYKLMETCKTRSSETQVFLELKRILEKEKEQVEELEQILAKQKNVEYKFRMDDDIKKLITKLHTIGQIDVTEKVGLSALRYPKPQSPERINLKECIPQLISSFSIKAQCGVNTYVLGGCFSTCNTLLLPLIDGRRHALFYSNGDLVKLSNNLSDTLYDVCMLDPSTAVATRCRDKVIDFINIPTLTVNKTISVGVECLGITSSDNKIYVGCENKLLILDKNGKKEKEINTNGGIAGVTIINQGKKKIVYTNHDSHSCHFVRARDLHEIQQFTHPKLKYPFGVTSDREGSVYVAGQSSGNVFQLSSEGYLLRVLLQGLNKPYGIQFDGDTDRFFISYSFPAKVNIYNMITPETKR</sequence>
<evidence type="ECO:0000313" key="10">
    <source>
        <dbReference type="Proteomes" id="UP001217089"/>
    </source>
</evidence>
<evidence type="ECO:0000256" key="2">
    <source>
        <dbReference type="ARBA" id="ARBA00022723"/>
    </source>
</evidence>
<accession>A0ABQ9F0U1</accession>
<keyword evidence="4" id="KW-0862">Zinc</keyword>
<dbReference type="InterPro" id="IPR027370">
    <property type="entry name" value="Znf-RING_euk"/>
</dbReference>
<evidence type="ECO:0008006" key="11">
    <source>
        <dbReference type="Google" id="ProtNLM"/>
    </source>
</evidence>
<dbReference type="InterPro" id="IPR047153">
    <property type="entry name" value="TRIM45/56/19-like"/>
</dbReference>
<evidence type="ECO:0000313" key="9">
    <source>
        <dbReference type="EMBL" id="KAJ8311018.1"/>
    </source>
</evidence>
<dbReference type="Proteomes" id="UP001217089">
    <property type="component" value="Unassembled WGS sequence"/>
</dbReference>
<dbReference type="InterPro" id="IPR013083">
    <property type="entry name" value="Znf_RING/FYVE/PHD"/>
</dbReference>
<dbReference type="PROSITE" id="PS50089">
    <property type="entry name" value="ZF_RING_2"/>
    <property type="match status" value="1"/>
</dbReference>
<comment type="caution">
    <text evidence="9">The sequence shown here is derived from an EMBL/GenBank/DDBJ whole genome shotgun (WGS) entry which is preliminary data.</text>
</comment>
<keyword evidence="6" id="KW-0175">Coiled coil</keyword>
<name>A0ABQ9F0U1_TEGGR</name>
<gene>
    <name evidence="9" type="ORF">KUTeg_011463</name>
</gene>
<evidence type="ECO:0000256" key="1">
    <source>
        <dbReference type="ARBA" id="ARBA00022553"/>
    </source>
</evidence>
<feature type="coiled-coil region" evidence="6">
    <location>
        <begin position="236"/>
        <end position="300"/>
    </location>
</feature>
<dbReference type="InterPro" id="IPR001841">
    <property type="entry name" value="Znf_RING"/>
</dbReference>
<dbReference type="PANTHER" id="PTHR25462">
    <property type="entry name" value="BONUS, ISOFORM C-RELATED"/>
    <property type="match status" value="1"/>
</dbReference>
<proteinExistence type="predicted"/>
<dbReference type="SUPFAM" id="SSF63829">
    <property type="entry name" value="Calcium-dependent phosphotriesterase"/>
    <property type="match status" value="1"/>
</dbReference>
<dbReference type="SUPFAM" id="SSF57845">
    <property type="entry name" value="B-box zinc-binding domain"/>
    <property type="match status" value="1"/>
</dbReference>
<reference evidence="9 10" key="1">
    <citation type="submission" date="2022-12" db="EMBL/GenBank/DDBJ databases">
        <title>Chromosome-level genome of Tegillarca granosa.</title>
        <authorList>
            <person name="Kim J."/>
        </authorList>
    </citation>
    <scope>NUCLEOTIDE SEQUENCE [LARGE SCALE GENOMIC DNA]</scope>
    <source>
        <strain evidence="9">Teg-2019</strain>
        <tissue evidence="9">Adductor muscle</tissue>
    </source>
</reference>
<dbReference type="PROSITE" id="PS00518">
    <property type="entry name" value="ZF_RING_1"/>
    <property type="match status" value="1"/>
</dbReference>
<feature type="domain" description="B box-type" evidence="8">
    <location>
        <begin position="163"/>
        <end position="201"/>
    </location>
</feature>
<dbReference type="Gene3D" id="3.30.40.10">
    <property type="entry name" value="Zinc/RING finger domain, C3HC4 (zinc finger)"/>
    <property type="match status" value="1"/>
</dbReference>
<keyword evidence="2" id="KW-0479">Metal-binding</keyword>
<evidence type="ECO:0000256" key="4">
    <source>
        <dbReference type="ARBA" id="ARBA00022833"/>
    </source>
</evidence>
<dbReference type="PROSITE" id="PS50119">
    <property type="entry name" value="ZF_BBOX"/>
    <property type="match status" value="2"/>
</dbReference>
<dbReference type="Gene3D" id="2.120.10.30">
    <property type="entry name" value="TolB, C-terminal domain"/>
    <property type="match status" value="1"/>
</dbReference>